<evidence type="ECO:0000256" key="1">
    <source>
        <dbReference type="SAM" id="Phobius"/>
    </source>
</evidence>
<comment type="caution">
    <text evidence="2">The sequence shown here is derived from an EMBL/GenBank/DDBJ whole genome shotgun (WGS) entry which is preliminary data.</text>
</comment>
<proteinExistence type="predicted"/>
<organism evidence="2 3">
    <name type="scientific">Thermogemmata fonticola</name>
    <dbReference type="NCBI Taxonomy" id="2755323"/>
    <lineage>
        <taxon>Bacteria</taxon>
        <taxon>Pseudomonadati</taxon>
        <taxon>Planctomycetota</taxon>
        <taxon>Planctomycetia</taxon>
        <taxon>Gemmatales</taxon>
        <taxon>Gemmataceae</taxon>
        <taxon>Thermogemmata</taxon>
    </lineage>
</organism>
<accession>A0A7V8VDM7</accession>
<dbReference type="AlphaFoldDB" id="A0A7V8VDM7"/>
<dbReference type="EMBL" id="JACEFB010000004">
    <property type="protein sequence ID" value="MBA2226097.1"/>
    <property type="molecule type" value="Genomic_DNA"/>
</dbReference>
<sequence length="104" mass="11224">MEPDITAASRYGNDPNASYVLRGLAGASCGMGFFSLIVFWWTPFGGFLATVGLALGLFCLFRGVRGGLRGERYALAGTALCATSLLIALSLNQALRYMMWDSTW</sequence>
<feature type="transmembrane region" description="Helical" evidence="1">
    <location>
        <begin position="19"/>
        <end position="38"/>
    </location>
</feature>
<evidence type="ECO:0000313" key="3">
    <source>
        <dbReference type="Proteomes" id="UP000542342"/>
    </source>
</evidence>
<reference evidence="2 3" key="1">
    <citation type="submission" date="2020-07" db="EMBL/GenBank/DDBJ databases">
        <title>Thermogemmata thermophila gen. nov., sp. nov., a novel moderate thermophilic planctomycete from a Kamchatka hot spring.</title>
        <authorList>
            <person name="Elcheninov A.G."/>
            <person name="Podosokorskaya O.A."/>
            <person name="Kovaleva O.L."/>
            <person name="Novikov A."/>
            <person name="Bonch-Osmolovskaya E.A."/>
            <person name="Toshchakov S.V."/>
            <person name="Kublanov I.V."/>
        </authorList>
    </citation>
    <scope>NUCLEOTIDE SEQUENCE [LARGE SCALE GENOMIC DNA]</scope>
    <source>
        <strain evidence="2 3">2918</strain>
    </source>
</reference>
<gene>
    <name evidence="2" type="ORF">H0921_07970</name>
</gene>
<dbReference type="Proteomes" id="UP000542342">
    <property type="component" value="Unassembled WGS sequence"/>
</dbReference>
<evidence type="ECO:0008006" key="4">
    <source>
        <dbReference type="Google" id="ProtNLM"/>
    </source>
</evidence>
<name>A0A7V8VDM7_9BACT</name>
<feature type="transmembrane region" description="Helical" evidence="1">
    <location>
        <begin position="44"/>
        <end position="61"/>
    </location>
</feature>
<keyword evidence="1" id="KW-0472">Membrane</keyword>
<dbReference type="RefSeq" id="WP_194537526.1">
    <property type="nucleotide sequence ID" value="NZ_JACEFB010000004.1"/>
</dbReference>
<protein>
    <recommendedName>
        <fullName evidence="4">DUF4190 domain-containing protein</fullName>
    </recommendedName>
</protein>
<feature type="transmembrane region" description="Helical" evidence="1">
    <location>
        <begin position="73"/>
        <end position="95"/>
    </location>
</feature>
<evidence type="ECO:0000313" key="2">
    <source>
        <dbReference type="EMBL" id="MBA2226097.1"/>
    </source>
</evidence>
<keyword evidence="3" id="KW-1185">Reference proteome</keyword>
<keyword evidence="1" id="KW-1133">Transmembrane helix</keyword>
<keyword evidence="1" id="KW-0812">Transmembrane</keyword>